<gene>
    <name evidence="2" type="ORF">BJX66DRAFT_211343</name>
</gene>
<feature type="compositionally biased region" description="Polar residues" evidence="1">
    <location>
        <begin position="153"/>
        <end position="169"/>
    </location>
</feature>
<name>A0ABR4GLX5_9EURO</name>
<sequence length="395" mass="43786">MDKSEILVHISAPSGVIDDARYRAQVEAILNFQSHSRELITLRTDETPSHFASSPLHSRASLHPNTTTASISSPLRVPVPPAKRPASQKDSLGSPVSVIPDSQPQQADFIAESLHLTPSSLPQKRPRLGSPSRSLHDEVRRPDPAGNDALAATASTIANTPSATNTTTQDEQEHESKQPALPPEKPEQSQWLDLASLPLEIKPPPPPISSSPFITHITPTLEMLTKRLKSHRTYNPTTQTRELDNLERGYWYLRININTHNSKEPVASIPNNPMTWDTASFNNFWEFLFDFIAKEGRAGWGVWCIVEDETSTETPAPRDTSSQDAPEVGEGSGPLSSSYSQMTPRITQQLAVKVYAWGEIACHIYLLLFLASERRIRGMGAQWRDAQDDVVIQML</sequence>
<dbReference type="EMBL" id="JBFTWV010000005">
    <property type="protein sequence ID" value="KAL2800001.1"/>
    <property type="molecule type" value="Genomic_DNA"/>
</dbReference>
<organism evidence="2 3">
    <name type="scientific">Aspergillus keveii</name>
    <dbReference type="NCBI Taxonomy" id="714993"/>
    <lineage>
        <taxon>Eukaryota</taxon>
        <taxon>Fungi</taxon>
        <taxon>Dikarya</taxon>
        <taxon>Ascomycota</taxon>
        <taxon>Pezizomycotina</taxon>
        <taxon>Eurotiomycetes</taxon>
        <taxon>Eurotiomycetidae</taxon>
        <taxon>Eurotiales</taxon>
        <taxon>Aspergillaceae</taxon>
        <taxon>Aspergillus</taxon>
        <taxon>Aspergillus subgen. Nidulantes</taxon>
    </lineage>
</organism>
<feature type="region of interest" description="Disordered" evidence="1">
    <location>
        <begin position="48"/>
        <end position="101"/>
    </location>
</feature>
<evidence type="ECO:0000256" key="1">
    <source>
        <dbReference type="SAM" id="MobiDB-lite"/>
    </source>
</evidence>
<feature type="compositionally biased region" description="Polar residues" evidence="1">
    <location>
        <begin position="63"/>
        <end position="73"/>
    </location>
</feature>
<keyword evidence="3" id="KW-1185">Reference proteome</keyword>
<protein>
    <recommendedName>
        <fullName evidence="4">Acetamidase</fullName>
    </recommendedName>
</protein>
<feature type="compositionally biased region" description="Basic and acidic residues" evidence="1">
    <location>
        <begin position="134"/>
        <end position="143"/>
    </location>
</feature>
<dbReference type="Proteomes" id="UP001610563">
    <property type="component" value="Unassembled WGS sequence"/>
</dbReference>
<proteinExistence type="predicted"/>
<evidence type="ECO:0008006" key="4">
    <source>
        <dbReference type="Google" id="ProtNLM"/>
    </source>
</evidence>
<feature type="region of interest" description="Disordered" evidence="1">
    <location>
        <begin position="311"/>
        <end position="340"/>
    </location>
</feature>
<evidence type="ECO:0000313" key="2">
    <source>
        <dbReference type="EMBL" id="KAL2800001.1"/>
    </source>
</evidence>
<comment type="caution">
    <text evidence="2">The sequence shown here is derived from an EMBL/GenBank/DDBJ whole genome shotgun (WGS) entry which is preliminary data.</text>
</comment>
<accession>A0ABR4GLX5</accession>
<feature type="region of interest" description="Disordered" evidence="1">
    <location>
        <begin position="115"/>
        <end position="189"/>
    </location>
</feature>
<reference evidence="2 3" key="1">
    <citation type="submission" date="2024-07" db="EMBL/GenBank/DDBJ databases">
        <title>Section-level genome sequencing and comparative genomics of Aspergillus sections Usti and Cavernicolus.</title>
        <authorList>
            <consortium name="Lawrence Berkeley National Laboratory"/>
            <person name="Nybo J.L."/>
            <person name="Vesth T.C."/>
            <person name="Theobald S."/>
            <person name="Frisvad J.C."/>
            <person name="Larsen T.O."/>
            <person name="Kjaerboelling I."/>
            <person name="Rothschild-Mancinelli K."/>
            <person name="Lyhne E.K."/>
            <person name="Kogle M.E."/>
            <person name="Barry K."/>
            <person name="Clum A."/>
            <person name="Na H."/>
            <person name="Ledsgaard L."/>
            <person name="Lin J."/>
            <person name="Lipzen A."/>
            <person name="Kuo A."/>
            <person name="Riley R."/>
            <person name="Mondo S."/>
            <person name="Labutti K."/>
            <person name="Haridas S."/>
            <person name="Pangalinan J."/>
            <person name="Salamov A.A."/>
            <person name="Simmons B.A."/>
            <person name="Magnuson J.K."/>
            <person name="Chen J."/>
            <person name="Drula E."/>
            <person name="Henrissat B."/>
            <person name="Wiebenga A."/>
            <person name="Lubbers R.J."/>
            <person name="Gomes A.C."/>
            <person name="Makela M.R."/>
            <person name="Stajich J."/>
            <person name="Grigoriev I.V."/>
            <person name="Mortensen U.H."/>
            <person name="De Vries R.P."/>
            <person name="Baker S.E."/>
            <person name="Andersen M.R."/>
        </authorList>
    </citation>
    <scope>NUCLEOTIDE SEQUENCE [LARGE SCALE GENOMIC DNA]</scope>
    <source>
        <strain evidence="2 3">CBS 209.92</strain>
    </source>
</reference>
<evidence type="ECO:0000313" key="3">
    <source>
        <dbReference type="Proteomes" id="UP001610563"/>
    </source>
</evidence>